<dbReference type="EMBL" id="CYRY02011836">
    <property type="protein sequence ID" value="VCW79354.1"/>
    <property type="molecule type" value="Genomic_DNA"/>
</dbReference>
<evidence type="ECO:0000256" key="2">
    <source>
        <dbReference type="ARBA" id="ARBA00022980"/>
    </source>
</evidence>
<organism evidence="4 5">
    <name type="scientific">Gulo gulo</name>
    <name type="common">Wolverine</name>
    <name type="synonym">Gluton</name>
    <dbReference type="NCBI Taxonomy" id="48420"/>
    <lineage>
        <taxon>Eukaryota</taxon>
        <taxon>Metazoa</taxon>
        <taxon>Chordata</taxon>
        <taxon>Craniata</taxon>
        <taxon>Vertebrata</taxon>
        <taxon>Euteleostomi</taxon>
        <taxon>Mammalia</taxon>
        <taxon>Eutheria</taxon>
        <taxon>Laurasiatheria</taxon>
        <taxon>Carnivora</taxon>
        <taxon>Caniformia</taxon>
        <taxon>Musteloidea</taxon>
        <taxon>Mustelidae</taxon>
        <taxon>Guloninae</taxon>
        <taxon>Gulo</taxon>
    </lineage>
</organism>
<keyword evidence="5" id="KW-1185">Reference proteome</keyword>
<gene>
    <name evidence="4" type="ORF">BN2614_LOCUS1</name>
</gene>
<dbReference type="GO" id="GO:0005840">
    <property type="term" value="C:ribosome"/>
    <property type="evidence" value="ECO:0007669"/>
    <property type="project" value="UniProtKB-KW"/>
</dbReference>
<proteinExistence type="inferred from homology"/>
<dbReference type="InterPro" id="IPR001931">
    <property type="entry name" value="Ribosomal_eS21"/>
</dbReference>
<dbReference type="GO" id="GO:0006412">
    <property type="term" value="P:translation"/>
    <property type="evidence" value="ECO:0007669"/>
    <property type="project" value="InterPro"/>
</dbReference>
<dbReference type="Pfam" id="PF01249">
    <property type="entry name" value="Ribosomal_S21e"/>
    <property type="match status" value="1"/>
</dbReference>
<dbReference type="AlphaFoldDB" id="A0A9X9LQJ1"/>
<keyword evidence="3" id="KW-0687">Ribonucleoprotein</keyword>
<evidence type="ECO:0000313" key="5">
    <source>
        <dbReference type="Proteomes" id="UP000269945"/>
    </source>
</evidence>
<protein>
    <submittedName>
        <fullName evidence="4">Uncharacterized protein</fullName>
    </submittedName>
</protein>
<reference evidence="4 5" key="1">
    <citation type="submission" date="2018-10" db="EMBL/GenBank/DDBJ databases">
        <authorList>
            <person name="Ekblom R."/>
            <person name="Jareborg N."/>
        </authorList>
    </citation>
    <scope>NUCLEOTIDE SEQUENCE [LARGE SCALE GENOMIC DNA]</scope>
    <source>
        <tissue evidence="4">Muscle</tissue>
    </source>
</reference>
<dbReference type="GO" id="GO:1990904">
    <property type="term" value="C:ribonucleoprotein complex"/>
    <property type="evidence" value="ECO:0007669"/>
    <property type="project" value="UniProtKB-KW"/>
</dbReference>
<keyword evidence="2" id="KW-0689">Ribosomal protein</keyword>
<comment type="caution">
    <text evidence="4">The sequence shown here is derived from an EMBL/GenBank/DDBJ whole genome shotgun (WGS) entry which is preliminary data.</text>
</comment>
<dbReference type="Gene3D" id="3.30.1230.20">
    <property type="match status" value="1"/>
</dbReference>
<accession>A0A9X9LQJ1</accession>
<sequence length="96" mass="11215">MQNDASEFMDLSVQWKCSTSKSIIGTKDHMSIQMNVPKDDKMIDRFNNQFKTYATVGSFAGWVNPMTPSSDWPRLMASFQRTSDRRRSQMWDICHK</sequence>
<name>A0A9X9LQJ1_GULGU</name>
<evidence type="ECO:0000256" key="3">
    <source>
        <dbReference type="ARBA" id="ARBA00023274"/>
    </source>
</evidence>
<dbReference type="PANTHER" id="PTHR10442">
    <property type="entry name" value="40S RIBOSOMAL PROTEIN S21"/>
    <property type="match status" value="1"/>
</dbReference>
<dbReference type="Proteomes" id="UP000269945">
    <property type="component" value="Unassembled WGS sequence"/>
</dbReference>
<dbReference type="InterPro" id="IPR038579">
    <property type="entry name" value="Ribosomal_eS21_sf"/>
</dbReference>
<dbReference type="GO" id="GO:0003735">
    <property type="term" value="F:structural constituent of ribosome"/>
    <property type="evidence" value="ECO:0007669"/>
    <property type="project" value="InterPro"/>
</dbReference>
<evidence type="ECO:0000256" key="1">
    <source>
        <dbReference type="ARBA" id="ARBA00010228"/>
    </source>
</evidence>
<comment type="similarity">
    <text evidence="1">Belongs to the eukaryotic ribosomal protein eS21 family.</text>
</comment>
<evidence type="ECO:0000313" key="4">
    <source>
        <dbReference type="EMBL" id="VCW79354.1"/>
    </source>
</evidence>